<keyword evidence="7" id="KW-0012">Acyltransferase</keyword>
<dbReference type="InterPro" id="IPR013968">
    <property type="entry name" value="PKS_KR"/>
</dbReference>
<feature type="region of interest" description="N-terminal hotdog fold" evidence="8">
    <location>
        <begin position="950"/>
        <end position="1078"/>
    </location>
</feature>
<dbReference type="PANTHER" id="PTHR43775:SF49">
    <property type="entry name" value="SYNTHASE, PUTATIVE (JCVI)-RELATED"/>
    <property type="match status" value="1"/>
</dbReference>
<dbReference type="InterPro" id="IPR029063">
    <property type="entry name" value="SAM-dependent_MTases_sf"/>
</dbReference>
<keyword evidence="6" id="KW-0511">Multifunctional enzyme</keyword>
<dbReference type="InterPro" id="IPR032821">
    <property type="entry name" value="PKS_assoc"/>
</dbReference>
<name>A0AA39R691_9LECA</name>
<dbReference type="PROSITE" id="PS52019">
    <property type="entry name" value="PKS_MFAS_DH"/>
    <property type="match status" value="1"/>
</dbReference>
<accession>A0AA39R691</accession>
<feature type="domain" description="Ketosynthase family 3 (KS3)" evidence="11">
    <location>
        <begin position="66"/>
        <end position="484"/>
    </location>
</feature>
<dbReference type="InterPro" id="IPR013154">
    <property type="entry name" value="ADH-like_N"/>
</dbReference>
<dbReference type="InterPro" id="IPR020843">
    <property type="entry name" value="ER"/>
</dbReference>
<dbReference type="InterPro" id="IPR049551">
    <property type="entry name" value="PKS_DH_C"/>
</dbReference>
<dbReference type="PANTHER" id="PTHR43775">
    <property type="entry name" value="FATTY ACID SYNTHASE"/>
    <property type="match status" value="1"/>
</dbReference>
<comment type="caution">
    <text evidence="13">The sequence shown here is derived from an EMBL/GenBank/DDBJ whole genome shotgun (WGS) entry which is preliminary data.</text>
</comment>
<dbReference type="Pfam" id="PF08240">
    <property type="entry name" value="ADH_N"/>
    <property type="match status" value="1"/>
</dbReference>
<dbReference type="InterPro" id="IPR016035">
    <property type="entry name" value="Acyl_Trfase/lysoPLipase"/>
</dbReference>
<dbReference type="SMART" id="SM00826">
    <property type="entry name" value="PKS_DH"/>
    <property type="match status" value="1"/>
</dbReference>
<dbReference type="InterPro" id="IPR018201">
    <property type="entry name" value="Ketoacyl_synth_AS"/>
</dbReference>
<dbReference type="InterPro" id="IPR020841">
    <property type="entry name" value="PKS_Beta-ketoAc_synthase_dom"/>
</dbReference>
<dbReference type="GO" id="GO:0031177">
    <property type="term" value="F:phosphopantetheine binding"/>
    <property type="evidence" value="ECO:0007669"/>
    <property type="project" value="InterPro"/>
</dbReference>
<evidence type="ECO:0000259" key="10">
    <source>
        <dbReference type="PROSITE" id="PS50075"/>
    </source>
</evidence>
<dbReference type="GO" id="GO:0032259">
    <property type="term" value="P:methylation"/>
    <property type="evidence" value="ECO:0007669"/>
    <property type="project" value="UniProtKB-KW"/>
</dbReference>
<evidence type="ECO:0000256" key="1">
    <source>
        <dbReference type="ARBA" id="ARBA00022450"/>
    </source>
</evidence>
<dbReference type="SUPFAM" id="SSF53901">
    <property type="entry name" value="Thiolase-like"/>
    <property type="match status" value="1"/>
</dbReference>
<dbReference type="InterPro" id="IPR057326">
    <property type="entry name" value="KR_dom"/>
</dbReference>
<dbReference type="InterPro" id="IPR013149">
    <property type="entry name" value="ADH-like_C"/>
</dbReference>
<dbReference type="Gene3D" id="3.40.50.720">
    <property type="entry name" value="NAD(P)-binding Rossmann-like Domain"/>
    <property type="match status" value="2"/>
</dbReference>
<dbReference type="InterPro" id="IPR014030">
    <property type="entry name" value="Ketoacyl_synth_N"/>
</dbReference>
<protein>
    <recommendedName>
        <fullName evidence="15">Polyketide synthase</fullName>
    </recommendedName>
</protein>
<dbReference type="InterPro" id="IPR042104">
    <property type="entry name" value="PKS_dehydratase_sf"/>
</dbReference>
<dbReference type="PROSITE" id="PS50075">
    <property type="entry name" value="CARRIER"/>
    <property type="match status" value="1"/>
</dbReference>
<evidence type="ECO:0000259" key="12">
    <source>
        <dbReference type="PROSITE" id="PS52019"/>
    </source>
</evidence>
<dbReference type="GO" id="GO:0044550">
    <property type="term" value="P:secondary metabolite biosynthetic process"/>
    <property type="evidence" value="ECO:0007669"/>
    <property type="project" value="TreeGrafter"/>
</dbReference>
<dbReference type="SUPFAM" id="SSF47336">
    <property type="entry name" value="ACP-like"/>
    <property type="match status" value="1"/>
</dbReference>
<dbReference type="SMART" id="SM00822">
    <property type="entry name" value="PKS_KR"/>
    <property type="match status" value="1"/>
</dbReference>
<proteinExistence type="predicted"/>
<dbReference type="GO" id="GO:0006633">
    <property type="term" value="P:fatty acid biosynthetic process"/>
    <property type="evidence" value="ECO:0007669"/>
    <property type="project" value="InterPro"/>
</dbReference>
<dbReference type="Gene3D" id="3.40.50.150">
    <property type="entry name" value="Vaccinia Virus protein VP39"/>
    <property type="match status" value="1"/>
</dbReference>
<keyword evidence="1" id="KW-0596">Phosphopantetheine</keyword>
<evidence type="ECO:0008006" key="15">
    <source>
        <dbReference type="Google" id="ProtNLM"/>
    </source>
</evidence>
<feature type="domain" description="PKS/mFAS DH" evidence="12">
    <location>
        <begin position="950"/>
        <end position="1232"/>
    </location>
</feature>
<dbReference type="Gene3D" id="3.40.47.10">
    <property type="match status" value="1"/>
</dbReference>
<dbReference type="InterPro" id="IPR049552">
    <property type="entry name" value="PKS_DH_N"/>
</dbReference>
<dbReference type="InterPro" id="IPR001227">
    <property type="entry name" value="Ac_transferase_dom_sf"/>
</dbReference>
<evidence type="ECO:0000256" key="7">
    <source>
        <dbReference type="ARBA" id="ARBA00023315"/>
    </source>
</evidence>
<evidence type="ECO:0000256" key="2">
    <source>
        <dbReference type="ARBA" id="ARBA00022553"/>
    </source>
</evidence>
<dbReference type="Pfam" id="PF00698">
    <property type="entry name" value="Acyl_transf_1"/>
    <property type="match status" value="1"/>
</dbReference>
<dbReference type="SMART" id="SM00827">
    <property type="entry name" value="PKS_AT"/>
    <property type="match status" value="1"/>
</dbReference>
<dbReference type="SUPFAM" id="SSF51735">
    <property type="entry name" value="NAD(P)-binding Rossmann-fold domains"/>
    <property type="match status" value="2"/>
</dbReference>
<dbReference type="SMART" id="SM00825">
    <property type="entry name" value="PKS_KS"/>
    <property type="match status" value="1"/>
</dbReference>
<dbReference type="SMART" id="SM00823">
    <property type="entry name" value="PKS_PP"/>
    <property type="match status" value="1"/>
</dbReference>
<dbReference type="InterPro" id="IPR014031">
    <property type="entry name" value="Ketoacyl_synth_C"/>
</dbReference>
<dbReference type="Gene3D" id="3.10.129.110">
    <property type="entry name" value="Polyketide synthase dehydratase"/>
    <property type="match status" value="1"/>
</dbReference>
<keyword evidence="3" id="KW-0489">Methyltransferase</keyword>
<evidence type="ECO:0000256" key="4">
    <source>
        <dbReference type="ARBA" id="ARBA00022679"/>
    </source>
</evidence>
<evidence type="ECO:0000256" key="3">
    <source>
        <dbReference type="ARBA" id="ARBA00022603"/>
    </source>
</evidence>
<dbReference type="InterPro" id="IPR020806">
    <property type="entry name" value="PKS_PP-bd"/>
</dbReference>
<dbReference type="Pfam" id="PF08242">
    <property type="entry name" value="Methyltransf_12"/>
    <property type="match status" value="1"/>
</dbReference>
<dbReference type="Pfam" id="PF14765">
    <property type="entry name" value="PS-DH"/>
    <property type="match status" value="1"/>
</dbReference>
<dbReference type="Pfam" id="PF08659">
    <property type="entry name" value="KR"/>
    <property type="match status" value="1"/>
</dbReference>
<dbReference type="InterPro" id="IPR013217">
    <property type="entry name" value="Methyltransf_12"/>
</dbReference>
<dbReference type="Gene3D" id="3.90.180.10">
    <property type="entry name" value="Medium-chain alcohol dehydrogenases, catalytic domain"/>
    <property type="match status" value="1"/>
</dbReference>
<feature type="compositionally biased region" description="Polar residues" evidence="9">
    <location>
        <begin position="46"/>
        <end position="64"/>
    </location>
</feature>
<dbReference type="InterPro" id="IPR016036">
    <property type="entry name" value="Malonyl_transacylase_ACP-bd"/>
</dbReference>
<dbReference type="GO" id="GO:0008168">
    <property type="term" value="F:methyltransferase activity"/>
    <property type="evidence" value="ECO:0007669"/>
    <property type="project" value="UniProtKB-KW"/>
</dbReference>
<dbReference type="Pfam" id="PF21089">
    <property type="entry name" value="PKS_DH_N"/>
    <property type="match status" value="1"/>
</dbReference>
<dbReference type="PROSITE" id="PS00606">
    <property type="entry name" value="KS3_1"/>
    <property type="match status" value="1"/>
</dbReference>
<dbReference type="InterPro" id="IPR014043">
    <property type="entry name" value="Acyl_transferase_dom"/>
</dbReference>
<evidence type="ECO:0000256" key="6">
    <source>
        <dbReference type="ARBA" id="ARBA00023268"/>
    </source>
</evidence>
<dbReference type="SUPFAM" id="SSF50129">
    <property type="entry name" value="GroES-like"/>
    <property type="match status" value="1"/>
</dbReference>
<dbReference type="GO" id="GO:0004312">
    <property type="term" value="F:fatty acid synthase activity"/>
    <property type="evidence" value="ECO:0007669"/>
    <property type="project" value="TreeGrafter"/>
</dbReference>
<dbReference type="SUPFAM" id="SSF53335">
    <property type="entry name" value="S-adenosyl-L-methionine-dependent methyltransferases"/>
    <property type="match status" value="1"/>
</dbReference>
<dbReference type="InterPro" id="IPR036291">
    <property type="entry name" value="NAD(P)-bd_dom_sf"/>
</dbReference>
<feature type="active site" description="Proton donor; for dehydratase activity" evidence="8">
    <location>
        <position position="1149"/>
    </location>
</feature>
<dbReference type="SMART" id="SM00829">
    <property type="entry name" value="PKS_ER"/>
    <property type="match status" value="1"/>
</dbReference>
<evidence type="ECO:0000313" key="13">
    <source>
        <dbReference type="EMBL" id="KAK0515672.1"/>
    </source>
</evidence>
<keyword evidence="4" id="KW-0808">Transferase</keyword>
<evidence type="ECO:0000256" key="9">
    <source>
        <dbReference type="SAM" id="MobiDB-lite"/>
    </source>
</evidence>
<dbReference type="InterPro" id="IPR036736">
    <property type="entry name" value="ACP-like_sf"/>
</dbReference>
<feature type="active site" description="Proton acceptor; for dehydratase activity" evidence="8">
    <location>
        <position position="982"/>
    </location>
</feature>
<dbReference type="InterPro" id="IPR020807">
    <property type="entry name" value="PKS_DH"/>
</dbReference>
<dbReference type="GO" id="GO:0016491">
    <property type="term" value="F:oxidoreductase activity"/>
    <property type="evidence" value="ECO:0007669"/>
    <property type="project" value="InterPro"/>
</dbReference>
<dbReference type="Pfam" id="PF00107">
    <property type="entry name" value="ADH_zinc_N"/>
    <property type="match status" value="1"/>
</dbReference>
<feature type="domain" description="Carrier" evidence="10">
    <location>
        <begin position="2420"/>
        <end position="2505"/>
    </location>
</feature>
<feature type="region of interest" description="Disordered" evidence="9">
    <location>
        <begin position="1"/>
        <end position="64"/>
    </location>
</feature>
<keyword evidence="2" id="KW-0597">Phosphoprotein</keyword>
<dbReference type="PROSITE" id="PS52004">
    <property type="entry name" value="KS3_2"/>
    <property type="match status" value="1"/>
</dbReference>
<dbReference type="Pfam" id="PF00109">
    <property type="entry name" value="ketoacyl-synt"/>
    <property type="match status" value="1"/>
</dbReference>
<dbReference type="CDD" id="cd02440">
    <property type="entry name" value="AdoMet_MTases"/>
    <property type="match status" value="1"/>
</dbReference>
<dbReference type="InterPro" id="IPR050091">
    <property type="entry name" value="PKS_NRPS_Biosynth_Enz"/>
</dbReference>
<feature type="compositionally biased region" description="Low complexity" evidence="9">
    <location>
        <begin position="36"/>
        <end position="45"/>
    </location>
</feature>
<dbReference type="Gene3D" id="3.40.366.10">
    <property type="entry name" value="Malonyl-Coenzyme A Acyl Carrier Protein, domain 2"/>
    <property type="match status" value="1"/>
</dbReference>
<dbReference type="InterPro" id="IPR016039">
    <property type="entry name" value="Thiolase-like"/>
</dbReference>
<evidence type="ECO:0000313" key="14">
    <source>
        <dbReference type="Proteomes" id="UP001166286"/>
    </source>
</evidence>
<dbReference type="SUPFAM" id="SSF55048">
    <property type="entry name" value="Probable ACP-binding domain of malonyl-CoA ACP transacylase"/>
    <property type="match status" value="1"/>
</dbReference>
<organism evidence="13 14">
    <name type="scientific">Cladonia borealis</name>
    <dbReference type="NCBI Taxonomy" id="184061"/>
    <lineage>
        <taxon>Eukaryota</taxon>
        <taxon>Fungi</taxon>
        <taxon>Dikarya</taxon>
        <taxon>Ascomycota</taxon>
        <taxon>Pezizomycotina</taxon>
        <taxon>Lecanoromycetes</taxon>
        <taxon>OSLEUM clade</taxon>
        <taxon>Lecanoromycetidae</taxon>
        <taxon>Lecanorales</taxon>
        <taxon>Lecanorineae</taxon>
        <taxon>Cladoniaceae</taxon>
        <taxon>Cladonia</taxon>
    </lineage>
</organism>
<evidence type="ECO:0000256" key="5">
    <source>
        <dbReference type="ARBA" id="ARBA00022857"/>
    </source>
</evidence>
<dbReference type="Pfam" id="PF02801">
    <property type="entry name" value="Ketoacyl-synt_C"/>
    <property type="match status" value="1"/>
</dbReference>
<keyword evidence="5" id="KW-0521">NADP</keyword>
<gene>
    <name evidence="13" type="ORF">JMJ35_001706</name>
</gene>
<reference evidence="13" key="1">
    <citation type="submission" date="2023-03" db="EMBL/GenBank/DDBJ databases">
        <title>Complete genome of Cladonia borealis.</title>
        <authorList>
            <person name="Park H."/>
        </authorList>
    </citation>
    <scope>NUCLEOTIDE SEQUENCE</scope>
    <source>
        <strain evidence="13">ANT050790</strain>
    </source>
</reference>
<dbReference type="InterPro" id="IPR011032">
    <property type="entry name" value="GroES-like_sf"/>
</dbReference>
<dbReference type="InterPro" id="IPR049900">
    <property type="entry name" value="PKS_mFAS_DH"/>
</dbReference>
<dbReference type="CDD" id="cd05195">
    <property type="entry name" value="enoyl_red"/>
    <property type="match status" value="1"/>
</dbReference>
<dbReference type="Pfam" id="PF23297">
    <property type="entry name" value="ACP_SdgA_C"/>
    <property type="match status" value="1"/>
</dbReference>
<dbReference type="CDD" id="cd00833">
    <property type="entry name" value="PKS"/>
    <property type="match status" value="1"/>
</dbReference>
<sequence length="2512" mass="275355">MAINPNGDGRASNHANGLPNDANGMSCQNGHTKGHANGLLNGANGTQSRDNPTNGHPSNFQDSANGTPVAICGMAMRLPGGIRNDSDLYKFLLNKGDARSTIGEDRYNVDGYYSPYGQDGTISTKQGYFLNDIDYSNLDLSMFSFSAAEAEQLDPNHRLVLEVVREAFESSGEIEWRRKNIGTYVGLFTEDWQEMAHKDNQEYNTHRILGGTDFALPNRIAYEYDLKGPSMVIKTACSSAGIGLHEALEAIRQKKITAALITGSNLIMAPGMTISMSLLGSLSPEGSSKSFDASADGYARGEAVSALYIKRLDEAIKDGNPIRAVIRSSATNVDGKTNGISMPNGEAHEALIRQAYGAIGLDLSATAMVEAHGTGTKVGDPIEAGAIGRCFGENGIYLGASKPNLGHSEGAAAITSVMKAALSLENRTILPNIKFNDPHPKIPWEAHKLVVPVEPSPWPKNKAERISVNSYGIGGSNVHFVIDSAASFGITKARAASNTVSRPQRPRKKLLLFSANHEESLQRVAANIEGYINAHPERIDDIAYTLAQRREHLKLRNFSVFKGPSEPFEVSARTKYQGPSQVAFVFTGQGAQWVHMGRELMYDYPAFLDNIRSMDRVLQSLKHAPSWSIEDVLSNSDDNNLLLKAEFSQPLCTALQIALVDLLATWSITPSAVVGHSSGELAAAYAAGALSAKNAIVAAFYRGQVCKSARKIGGMAAVGLGKEDVRAYLASGVRIACENSDSSVTLSGDLDVLEKVMSKIKEARPDTLVRKLQVEMAYHSHHMTLVGDEYRELIADHLSPRAPKIKFYSSVRSKVLHEASDFGPRYWQDNLERPVLFHSATRALLAGSKECAVHLEVGPHAALSGPLRQIYKESSEQINYVSALIRSKDDTVSFLQAVGQLYSLGVKISYPPGSEEVLTDLPSYPWHYERSYWSETRVQKNWRFRKHLPHDLLGLRILEASDLAPTWRNVLRTANVPWLNDHCVGDDTVFPAAGYVAIAGEAMFQISGVREYTLRQVEISKALVLYNDKPVEIVTNLQPHRLTSTLDSDWYTFQVVSHDGTAWNKHCSGLVRSGRASPYPSKRNLSLDRKVSSSRWYTTMARVGLNYTGKFARLENIAASVMEPIASADVVDELEVNESSYMMHPSTLDLVFQTLTVAKAQGIYRNFDTLFLPTFIEELYVGDGSRKVVHINTAAIGKSGAVQGDSYGISNGEFVFSLKGFQGKPMINSGAETSSVLNTLQLQWKPHPEFLKAGNLMQLKSDIRDLIQICERLEVLCAIETRNAISSLTAAQPHFEKFRNWLNSEYERYQKPGYPLVEDSMNLVQMDKTERRLVIEEVLKQCEAAGGWATANAIYRGYVNAADIFEGRSSYLDILLQDGVLTGVYSWYNDIWDFKDYMQLFGHAKPQMKILEIGAGTGGLTAKFLEQLKSDYGERLYLKYTFTDISSGFFVQAKERFKDYHGIEYQALDISQNPLEQGFNAGEYDIIVASNVLHATPWLHDTLTNVRTLLKPEGRLFLQELCPVTQTMSYVMGPFTGWWLAEEDGRGHCPFISPEEWDRRLRDAGFSGCDSVTLDYEPPYVWMANIIAKPAIKYSSPQKVTLLQSSKGNSFVTGVENVLRERGIDFDSCEWGQEPPVDQDIISFMDLGEKPLLQDIGNEDLTQLLQVVDSFQQSNILWLMPAAQINPTNPHAGQMLGLMRTIRSELAASFATLELEDTGLGAAAAVADVLEKVQKSKDNDDELDVDMEWAWSGGALNVGRFHWLPVEKDLCETAKAPTAKGLAIRTPGLLQTLEWTSQPLGNPAPEEVHVKMTAVGLNYADVLTATGANIGENGSGTFGLEGVGYITKLGSKVNNVAVGDRVMTVGADSIGMATVIRRPAQLCIRIPAELSDEEAATMPLVYVTVLMFLVEKWTLSQGQSILIHSAAGGIGICAVNVAKWLGAEIYATVGSEDKASFLVKELGIPRDRIFNSRDNSFLKGIMDATNGLGVDLVLNSLSGELLSTSWECVAPNGAMIEIGKRDIAGRGQLALAPFGDNRTFLGGDAIRSMATHKHRVAHLLELVVEHYIKGDLKPITPITTFDADNIEEAFKLIQKGSHIGKIVIKFPQEDTLPLTPTIPLPEFRSDATYVLVGGLGGLGKAIAGWMASHGARNLMFLSRSAGKSLEDQDFFKELNMMGCSTQSFPVNITEAAALKEAISQASLPIAGAMHMALVLADRGIFDMDLDTWNKPVGPKIQGAWNLHNLLPKDMDFLILFSSIGGTYGYYGQSNYASGNTFLDSFSQYRHSLGLAASVISIGPIDDIGFVSRSASTRETLLQVLASLLTETNFLDTLQLAIARSSTKYAPKPKSKELPFSGFQAPNHIFHATESSTPIMDPQNGTMWKRDPRMSIYRNIQKVFTVESTASGSQLKQFFSGVAKEPSKLDQKSSVDIIARELGNCISNFLMKVDEGIDLCLSLSALGVDSLVAIEIRNWWKQNLGTDVSVLELLGGGSIEQLGAMAAQRLKAKYTSK</sequence>
<dbReference type="EMBL" id="JAFEKC020000003">
    <property type="protein sequence ID" value="KAK0515672.1"/>
    <property type="molecule type" value="Genomic_DNA"/>
</dbReference>
<feature type="region of interest" description="C-terminal hotdog fold" evidence="8">
    <location>
        <begin position="1088"/>
        <end position="1232"/>
    </location>
</feature>
<evidence type="ECO:0000259" key="11">
    <source>
        <dbReference type="PROSITE" id="PS52004"/>
    </source>
</evidence>
<keyword evidence="14" id="KW-1185">Reference proteome</keyword>
<dbReference type="SUPFAM" id="SSF52151">
    <property type="entry name" value="FabD/lysophospholipase-like"/>
    <property type="match status" value="1"/>
</dbReference>
<dbReference type="Gene3D" id="1.10.1200.10">
    <property type="entry name" value="ACP-like"/>
    <property type="match status" value="1"/>
</dbReference>
<dbReference type="InterPro" id="IPR009081">
    <property type="entry name" value="PP-bd_ACP"/>
</dbReference>
<dbReference type="Pfam" id="PF16197">
    <property type="entry name" value="KAsynt_C_assoc"/>
    <property type="match status" value="1"/>
</dbReference>
<evidence type="ECO:0000256" key="8">
    <source>
        <dbReference type="PROSITE-ProRule" id="PRU01363"/>
    </source>
</evidence>
<dbReference type="GO" id="GO:0004315">
    <property type="term" value="F:3-oxoacyl-[acyl-carrier-protein] synthase activity"/>
    <property type="evidence" value="ECO:0007669"/>
    <property type="project" value="InterPro"/>
</dbReference>
<dbReference type="Proteomes" id="UP001166286">
    <property type="component" value="Unassembled WGS sequence"/>
</dbReference>